<dbReference type="OrthoDB" id="10453327at2759"/>
<keyword evidence="2" id="KW-0812">Transmembrane</keyword>
<organism evidence="3 4">
    <name type="scientific">Coleophoma cylindrospora</name>
    <dbReference type="NCBI Taxonomy" id="1849047"/>
    <lineage>
        <taxon>Eukaryota</taxon>
        <taxon>Fungi</taxon>
        <taxon>Dikarya</taxon>
        <taxon>Ascomycota</taxon>
        <taxon>Pezizomycotina</taxon>
        <taxon>Leotiomycetes</taxon>
        <taxon>Helotiales</taxon>
        <taxon>Dermateaceae</taxon>
        <taxon>Coleophoma</taxon>
    </lineage>
</organism>
<comment type="caution">
    <text evidence="3">The sequence shown here is derived from an EMBL/GenBank/DDBJ whole genome shotgun (WGS) entry which is preliminary data.</text>
</comment>
<keyword evidence="2" id="KW-1133">Transmembrane helix</keyword>
<protein>
    <submittedName>
        <fullName evidence="3">Uncharacterized protein</fullName>
    </submittedName>
</protein>
<evidence type="ECO:0000313" key="3">
    <source>
        <dbReference type="EMBL" id="RDW57592.1"/>
    </source>
</evidence>
<keyword evidence="4" id="KW-1185">Reference proteome</keyword>
<name>A0A3D8Q6X7_9HELO</name>
<dbReference type="Proteomes" id="UP000256645">
    <property type="component" value="Unassembled WGS sequence"/>
</dbReference>
<evidence type="ECO:0000256" key="1">
    <source>
        <dbReference type="SAM" id="MobiDB-lite"/>
    </source>
</evidence>
<evidence type="ECO:0000313" key="4">
    <source>
        <dbReference type="Proteomes" id="UP000256645"/>
    </source>
</evidence>
<proteinExistence type="predicted"/>
<keyword evidence="2" id="KW-0472">Membrane</keyword>
<sequence length="241" mass="25771">MDHFPRRITPRDTTLDAEWARRAVLLGDLQKGSKGKRNGCNSDASNNDDDDDDDGTCSQSIITSTTSTAKPTTTSAVKSICADDDDDDDDDDCTSASTTKHVKSTILSIPSGTPTALSAANLGISSVQATQGQNGTVAIIIILVVSIVFVLPAAILIVRKFWKRKQLATTEFKEEPSNSGQSLNQGAANAEIAESDVVVDTRLEMTQAREDPFADPKKVINNGVNVNAEENSSLARRTVLF</sequence>
<accession>A0A3D8Q6X7</accession>
<feature type="transmembrane region" description="Helical" evidence="2">
    <location>
        <begin position="137"/>
        <end position="158"/>
    </location>
</feature>
<dbReference type="EMBL" id="PDLM01000019">
    <property type="protein sequence ID" value="RDW57592.1"/>
    <property type="molecule type" value="Genomic_DNA"/>
</dbReference>
<feature type="region of interest" description="Disordered" evidence="1">
    <location>
        <begin position="31"/>
        <end position="55"/>
    </location>
</feature>
<feature type="compositionally biased region" description="Acidic residues" evidence="1">
    <location>
        <begin position="46"/>
        <end position="55"/>
    </location>
</feature>
<reference evidence="3 4" key="1">
    <citation type="journal article" date="2018" name="IMA Fungus">
        <title>IMA Genome-F 9: Draft genome sequence of Annulohypoxylon stygium, Aspergillus mulundensis, Berkeleyomyces basicola (syn. Thielaviopsis basicola), Ceratocystis smalleyi, two Cercospora beticola strains, Coleophoma cylindrospora, Fusarium fracticaudum, Phialophora cf. hyalina, and Morchella septimelata.</title>
        <authorList>
            <person name="Wingfield B.D."/>
            <person name="Bills G.F."/>
            <person name="Dong Y."/>
            <person name="Huang W."/>
            <person name="Nel W.J."/>
            <person name="Swalarsk-Parry B.S."/>
            <person name="Vaghefi N."/>
            <person name="Wilken P.M."/>
            <person name="An Z."/>
            <person name="de Beer Z.W."/>
            <person name="De Vos L."/>
            <person name="Chen L."/>
            <person name="Duong T.A."/>
            <person name="Gao Y."/>
            <person name="Hammerbacher A."/>
            <person name="Kikkert J.R."/>
            <person name="Li Y."/>
            <person name="Li H."/>
            <person name="Li K."/>
            <person name="Li Q."/>
            <person name="Liu X."/>
            <person name="Ma X."/>
            <person name="Naidoo K."/>
            <person name="Pethybridge S.J."/>
            <person name="Sun J."/>
            <person name="Steenkamp E.T."/>
            <person name="van der Nest M.A."/>
            <person name="van Wyk S."/>
            <person name="Wingfield M.J."/>
            <person name="Xiong C."/>
            <person name="Yue Q."/>
            <person name="Zhang X."/>
        </authorList>
    </citation>
    <scope>NUCLEOTIDE SEQUENCE [LARGE SCALE GENOMIC DNA]</scope>
    <source>
        <strain evidence="3 4">BP6252</strain>
    </source>
</reference>
<gene>
    <name evidence="3" type="ORF">BP6252_13674</name>
</gene>
<evidence type="ECO:0000256" key="2">
    <source>
        <dbReference type="SAM" id="Phobius"/>
    </source>
</evidence>
<dbReference type="AlphaFoldDB" id="A0A3D8Q6X7"/>